<dbReference type="InterPro" id="IPR000719">
    <property type="entry name" value="Prot_kinase_dom"/>
</dbReference>
<feature type="compositionally biased region" description="Polar residues" evidence="9">
    <location>
        <begin position="771"/>
        <end position="780"/>
    </location>
</feature>
<reference evidence="12" key="1">
    <citation type="submission" date="2022-01" db="EMBL/GenBank/DDBJ databases">
        <title>Genome Sequence Resource for Two Populations of Ditylenchus destructor, the Migratory Endoparasitic Phytonematode.</title>
        <authorList>
            <person name="Zhang H."/>
            <person name="Lin R."/>
            <person name="Xie B."/>
        </authorList>
    </citation>
    <scope>NUCLEOTIDE SEQUENCE</scope>
    <source>
        <strain evidence="12">BazhouSP</strain>
    </source>
</reference>
<dbReference type="GO" id="GO:0004714">
    <property type="term" value="F:transmembrane receptor protein tyrosine kinase activity"/>
    <property type="evidence" value="ECO:0007669"/>
    <property type="project" value="TreeGrafter"/>
</dbReference>
<feature type="transmembrane region" description="Helical" evidence="10">
    <location>
        <begin position="26"/>
        <end position="52"/>
    </location>
</feature>
<sequence>MANATLTVNEFRPMTLPTENPYSWPISYTILLALSILLTLAFLVLSLLYFCFSKRFSKQRRVQNLDKMSVRKKVVITRKPQKDGDMSDFTSTYAITVEPIITANGELDQATQATSEVTLLSDYEVPTDAVWEIDRNRLNLIDILGEGAFGEVWRGMLRPKYAKENDVDLKNETPVAVKKLKMAAHEKELIILVSEMQIFKSIGEHPNILKLIGCCTGLGPLMVVLELCPHGNLRDFLRQHRPKEEELAACNSDEDLDGDSNSQIGVNSRPKVYQNVDNANEPSSLKNLTLRDLVQYSLEVARGMEFLASRKIIHRDLAARNVLVSATYEMKISDFGLSRNVIYHDYYRKRGAGRLPIKWMAPEALEANVYTVYSDVWSYGIVLWEIMTLGGTPYPSIAMPQLYNILKEGYRMEAPHNCPDEIYSVMVMCWQDKAEQRPQFKTIADYFDWMLTEAANYVSRSDDGETTDEGPYAMINETPDKTNPRKARPFSAPGTMSFEIFANRDNSGNSKETEDPHKIQTLLTNEREDETDDENCPLLSQKSSFAAVDEPQLSPPRKKSSLLDQLQKQKVHNVEPLQRLFTENANKGTDMHLYTNTKFMSGPGRSVDAFHDISADGYLFDSAIGLSPLWSPGIINEEYPDKVMQLKTSTLPRMSAGKNINGKPLQANSHEYVNDTNNPSMPKNCATSFNETANSQPSTATTTANSSTKSLSSSSSSGNSNSHLDITITHSVDHMKALEGPNHMSTEVNAKKSVVSDPGLRVNCVNQTSVSNKIGQQTRKNAVVYRPTPSSSNQSNISAKPPAERRDPGKYKLSNEGPRSRSMDSTTSSGHGGSSAMSSAEGLGAQLVEYITVESSNPMPKPFPVTTPRREQV</sequence>
<evidence type="ECO:0000259" key="11">
    <source>
        <dbReference type="PROSITE" id="PS50011"/>
    </source>
</evidence>
<dbReference type="PRINTS" id="PR00109">
    <property type="entry name" value="TYRKINASE"/>
</dbReference>
<accession>A0AAD4NAK9</accession>
<dbReference type="InterPro" id="IPR011009">
    <property type="entry name" value="Kinase-like_dom_sf"/>
</dbReference>
<dbReference type="GO" id="GO:0005524">
    <property type="term" value="F:ATP binding"/>
    <property type="evidence" value="ECO:0007669"/>
    <property type="project" value="UniProtKB-KW"/>
</dbReference>
<dbReference type="SUPFAM" id="SSF56112">
    <property type="entry name" value="Protein kinase-like (PK-like)"/>
    <property type="match status" value="1"/>
</dbReference>
<dbReference type="PANTHER" id="PTHR24416">
    <property type="entry name" value="TYROSINE-PROTEIN KINASE RECEPTOR"/>
    <property type="match status" value="1"/>
</dbReference>
<dbReference type="InterPro" id="IPR001245">
    <property type="entry name" value="Ser-Thr/Tyr_kinase_cat_dom"/>
</dbReference>
<dbReference type="Pfam" id="PF07714">
    <property type="entry name" value="PK_Tyr_Ser-Thr"/>
    <property type="match status" value="1"/>
</dbReference>
<comment type="subcellular location">
    <subcellularLocation>
        <location evidence="1">Membrane</location>
    </subcellularLocation>
</comment>
<dbReference type="Gene3D" id="3.30.200.20">
    <property type="entry name" value="Phosphorylase Kinase, domain 1"/>
    <property type="match status" value="1"/>
</dbReference>
<dbReference type="InterPro" id="IPR050122">
    <property type="entry name" value="RTK"/>
</dbReference>
<keyword evidence="4" id="KW-0547">Nucleotide-binding</keyword>
<evidence type="ECO:0000256" key="7">
    <source>
        <dbReference type="ARBA" id="ARBA00023136"/>
    </source>
</evidence>
<keyword evidence="13" id="KW-1185">Reference proteome</keyword>
<feature type="compositionally biased region" description="Low complexity" evidence="9">
    <location>
        <begin position="823"/>
        <end position="844"/>
    </location>
</feature>
<keyword evidence="6 10" id="KW-1133">Transmembrane helix</keyword>
<feature type="compositionally biased region" description="Polar residues" evidence="9">
    <location>
        <begin position="788"/>
        <end position="798"/>
    </location>
</feature>
<dbReference type="SMART" id="SM00219">
    <property type="entry name" value="TyrKc"/>
    <property type="match status" value="1"/>
</dbReference>
<proteinExistence type="predicted"/>
<keyword evidence="2 10" id="KW-0812">Transmembrane</keyword>
<keyword evidence="12" id="KW-0808">Transferase</keyword>
<dbReference type="Proteomes" id="UP001201812">
    <property type="component" value="Unassembled WGS sequence"/>
</dbReference>
<dbReference type="InterPro" id="IPR020635">
    <property type="entry name" value="Tyr_kinase_cat_dom"/>
</dbReference>
<protein>
    <submittedName>
        <fullName evidence="12">Protein tyrosine kinase domain-containing protein</fullName>
    </submittedName>
</protein>
<evidence type="ECO:0000256" key="1">
    <source>
        <dbReference type="ARBA" id="ARBA00004370"/>
    </source>
</evidence>
<feature type="domain" description="Protein kinase" evidence="11">
    <location>
        <begin position="138"/>
        <end position="450"/>
    </location>
</feature>
<dbReference type="PROSITE" id="PS00109">
    <property type="entry name" value="PROTEIN_KINASE_TYR"/>
    <property type="match status" value="1"/>
</dbReference>
<name>A0AAD4NAK9_9BILA</name>
<evidence type="ECO:0000256" key="2">
    <source>
        <dbReference type="ARBA" id="ARBA00022692"/>
    </source>
</evidence>
<dbReference type="InterPro" id="IPR008266">
    <property type="entry name" value="Tyr_kinase_AS"/>
</dbReference>
<feature type="region of interest" description="Disordered" evidence="9">
    <location>
        <begin position="654"/>
        <end position="724"/>
    </location>
</feature>
<gene>
    <name evidence="12" type="ORF">DdX_02159</name>
</gene>
<keyword evidence="5" id="KW-0067">ATP-binding</keyword>
<evidence type="ECO:0000256" key="6">
    <source>
        <dbReference type="ARBA" id="ARBA00022989"/>
    </source>
</evidence>
<dbReference type="AlphaFoldDB" id="A0AAD4NAK9"/>
<dbReference type="GO" id="GO:0007169">
    <property type="term" value="P:cell surface receptor protein tyrosine kinase signaling pathway"/>
    <property type="evidence" value="ECO:0007669"/>
    <property type="project" value="TreeGrafter"/>
</dbReference>
<evidence type="ECO:0000313" key="12">
    <source>
        <dbReference type="EMBL" id="KAI1725499.1"/>
    </source>
</evidence>
<keyword evidence="8" id="KW-0675">Receptor</keyword>
<feature type="region of interest" description="Disordered" evidence="9">
    <location>
        <begin position="771"/>
        <end position="873"/>
    </location>
</feature>
<dbReference type="GO" id="GO:0043235">
    <property type="term" value="C:receptor complex"/>
    <property type="evidence" value="ECO:0007669"/>
    <property type="project" value="TreeGrafter"/>
</dbReference>
<dbReference type="PROSITE" id="PS50011">
    <property type="entry name" value="PROTEIN_KINASE_DOM"/>
    <property type="match status" value="1"/>
</dbReference>
<dbReference type="PANTHER" id="PTHR24416:SF550">
    <property type="entry name" value="FIBROBLAST GROWTH FACTOR RECEPTOR HOMOLOG 1-RELATED"/>
    <property type="match status" value="1"/>
</dbReference>
<evidence type="ECO:0000256" key="4">
    <source>
        <dbReference type="ARBA" id="ARBA00022741"/>
    </source>
</evidence>
<organism evidence="12 13">
    <name type="scientific">Ditylenchus destructor</name>
    <dbReference type="NCBI Taxonomy" id="166010"/>
    <lineage>
        <taxon>Eukaryota</taxon>
        <taxon>Metazoa</taxon>
        <taxon>Ecdysozoa</taxon>
        <taxon>Nematoda</taxon>
        <taxon>Chromadorea</taxon>
        <taxon>Rhabditida</taxon>
        <taxon>Tylenchina</taxon>
        <taxon>Tylenchomorpha</taxon>
        <taxon>Sphaerularioidea</taxon>
        <taxon>Anguinidae</taxon>
        <taxon>Anguininae</taxon>
        <taxon>Ditylenchus</taxon>
    </lineage>
</organism>
<evidence type="ECO:0000256" key="5">
    <source>
        <dbReference type="ARBA" id="ARBA00022840"/>
    </source>
</evidence>
<evidence type="ECO:0000313" key="13">
    <source>
        <dbReference type="Proteomes" id="UP001201812"/>
    </source>
</evidence>
<comment type="caution">
    <text evidence="12">The sequence shown here is derived from an EMBL/GenBank/DDBJ whole genome shotgun (WGS) entry which is preliminary data.</text>
</comment>
<evidence type="ECO:0000256" key="9">
    <source>
        <dbReference type="SAM" id="MobiDB-lite"/>
    </source>
</evidence>
<feature type="compositionally biased region" description="Low complexity" evidence="9">
    <location>
        <begin position="692"/>
        <end position="722"/>
    </location>
</feature>
<evidence type="ECO:0000256" key="3">
    <source>
        <dbReference type="ARBA" id="ARBA00022729"/>
    </source>
</evidence>
<dbReference type="GO" id="GO:0005886">
    <property type="term" value="C:plasma membrane"/>
    <property type="evidence" value="ECO:0007669"/>
    <property type="project" value="TreeGrafter"/>
</dbReference>
<dbReference type="Gene3D" id="1.10.510.10">
    <property type="entry name" value="Transferase(Phosphotransferase) domain 1"/>
    <property type="match status" value="1"/>
</dbReference>
<keyword evidence="7 10" id="KW-0472">Membrane</keyword>
<feature type="region of interest" description="Disordered" evidence="9">
    <location>
        <begin position="460"/>
        <end position="492"/>
    </location>
</feature>
<keyword evidence="3" id="KW-0732">Signal</keyword>
<feature type="compositionally biased region" description="Polar residues" evidence="9">
    <location>
        <begin position="666"/>
        <end position="691"/>
    </location>
</feature>
<keyword evidence="12" id="KW-0418">Kinase</keyword>
<dbReference type="EMBL" id="JAKKPZ010000002">
    <property type="protein sequence ID" value="KAI1725499.1"/>
    <property type="molecule type" value="Genomic_DNA"/>
</dbReference>
<dbReference type="FunFam" id="3.30.200.20:FF:000698">
    <property type="entry name" value="Myoblast growth factor receptor egl-15"/>
    <property type="match status" value="1"/>
</dbReference>
<evidence type="ECO:0000256" key="8">
    <source>
        <dbReference type="ARBA" id="ARBA00023170"/>
    </source>
</evidence>
<evidence type="ECO:0000256" key="10">
    <source>
        <dbReference type="SAM" id="Phobius"/>
    </source>
</evidence>